<name>A0AAN4Z3C0_9BILA</name>
<keyword evidence="1" id="KW-0472">Membrane</keyword>
<gene>
    <name evidence="2" type="ORF">PMAYCL1PPCAC_02006</name>
</gene>
<dbReference type="AlphaFoldDB" id="A0AAN4Z3C0"/>
<feature type="transmembrane region" description="Helical" evidence="1">
    <location>
        <begin position="41"/>
        <end position="60"/>
    </location>
</feature>
<keyword evidence="3" id="KW-1185">Reference proteome</keyword>
<evidence type="ECO:0000313" key="2">
    <source>
        <dbReference type="EMBL" id="GMR31811.1"/>
    </source>
</evidence>
<evidence type="ECO:0000256" key="1">
    <source>
        <dbReference type="SAM" id="Phobius"/>
    </source>
</evidence>
<feature type="transmembrane region" description="Helical" evidence="1">
    <location>
        <begin position="6"/>
        <end position="29"/>
    </location>
</feature>
<sequence length="201" mass="22882">MLSSIFSLLQVLIFLSIWSVLFYSTFVVLRSLSVSRFPHHPLLHIFLPSLVVCSLFFELAHRWEVLHSSPNCSSFLLFVLSCKHHSIWNLNPFQVTASLIGDVIVLITSVMGKSCSRFVSSFFDDLPWLLSIPSFFLVSFLLITFILSLQGYQLSLGYGFLTIKPTPKRDSAPNYANETRKAPVYTPIIKKTDELYLKLAK</sequence>
<keyword evidence="1" id="KW-0812">Transmembrane</keyword>
<reference evidence="3" key="1">
    <citation type="submission" date="2022-10" db="EMBL/GenBank/DDBJ databases">
        <title>Genome assembly of Pristionchus species.</title>
        <authorList>
            <person name="Yoshida K."/>
            <person name="Sommer R.J."/>
        </authorList>
    </citation>
    <scope>NUCLEOTIDE SEQUENCE [LARGE SCALE GENOMIC DNA]</scope>
    <source>
        <strain evidence="3">RS5460</strain>
    </source>
</reference>
<comment type="caution">
    <text evidence="2">The sequence shown here is derived from an EMBL/GenBank/DDBJ whole genome shotgun (WGS) entry which is preliminary data.</text>
</comment>
<dbReference type="Proteomes" id="UP001328107">
    <property type="component" value="Unassembled WGS sequence"/>
</dbReference>
<accession>A0AAN4Z3C0</accession>
<feature type="transmembrane region" description="Helical" evidence="1">
    <location>
        <begin position="128"/>
        <end position="149"/>
    </location>
</feature>
<dbReference type="EMBL" id="BTRK01000001">
    <property type="protein sequence ID" value="GMR31811.1"/>
    <property type="molecule type" value="Genomic_DNA"/>
</dbReference>
<protein>
    <submittedName>
        <fullName evidence="2">Uncharacterized protein</fullName>
    </submittedName>
</protein>
<evidence type="ECO:0000313" key="3">
    <source>
        <dbReference type="Proteomes" id="UP001328107"/>
    </source>
</evidence>
<keyword evidence="1" id="KW-1133">Transmembrane helix</keyword>
<proteinExistence type="predicted"/>
<organism evidence="2 3">
    <name type="scientific">Pristionchus mayeri</name>
    <dbReference type="NCBI Taxonomy" id="1317129"/>
    <lineage>
        <taxon>Eukaryota</taxon>
        <taxon>Metazoa</taxon>
        <taxon>Ecdysozoa</taxon>
        <taxon>Nematoda</taxon>
        <taxon>Chromadorea</taxon>
        <taxon>Rhabditida</taxon>
        <taxon>Rhabditina</taxon>
        <taxon>Diplogasteromorpha</taxon>
        <taxon>Diplogasteroidea</taxon>
        <taxon>Neodiplogasteridae</taxon>
        <taxon>Pristionchus</taxon>
    </lineage>
</organism>